<protein>
    <submittedName>
        <fullName evidence="1">Uncharacterized protein</fullName>
    </submittedName>
</protein>
<accession>A0A5J5CSP4</accession>
<evidence type="ECO:0000313" key="1">
    <source>
        <dbReference type="EMBL" id="KAA8583455.1"/>
    </source>
</evidence>
<keyword evidence="2" id="KW-1185">Reference proteome</keyword>
<comment type="caution">
    <text evidence="1">The sequence shown here is derived from an EMBL/GenBank/DDBJ whole genome shotgun (WGS) entry which is preliminary data.</text>
</comment>
<sequence length="105" mass="11522">MAFQGTLVWLYSLAAQDDSSSPNDCLKTDLVEELSAKLKTAKMLSRRIALKPKFPKMEAWRVSQLTTGASANRCAAMVTILIFSGGVVSLRNAVSRHHINGRRST</sequence>
<reference evidence="1 2" key="1">
    <citation type="submission" date="2019-08" db="EMBL/GenBank/DDBJ databases">
        <title>A chromosome-level genome assembly, high-density linkage maps, and genome scans reveal the genomic architecture of hybrid incompatibilities underlying speciation via character displacement in darters (Percidae: Etheostominae).</title>
        <authorList>
            <person name="Moran R.L."/>
            <person name="Catchen J.M."/>
            <person name="Fuller R.C."/>
        </authorList>
    </citation>
    <scope>NUCLEOTIDE SEQUENCE [LARGE SCALE GENOMIC DNA]</scope>
    <source>
        <strain evidence="1">EspeVRDwgs_2016</strain>
        <tissue evidence="1">Muscle</tissue>
    </source>
</reference>
<organism evidence="1 2">
    <name type="scientific">Etheostoma spectabile</name>
    <name type="common">orangethroat darter</name>
    <dbReference type="NCBI Taxonomy" id="54343"/>
    <lineage>
        <taxon>Eukaryota</taxon>
        <taxon>Metazoa</taxon>
        <taxon>Chordata</taxon>
        <taxon>Craniata</taxon>
        <taxon>Vertebrata</taxon>
        <taxon>Euteleostomi</taxon>
        <taxon>Actinopterygii</taxon>
        <taxon>Neopterygii</taxon>
        <taxon>Teleostei</taxon>
        <taxon>Neoteleostei</taxon>
        <taxon>Acanthomorphata</taxon>
        <taxon>Eupercaria</taxon>
        <taxon>Perciformes</taxon>
        <taxon>Percoidei</taxon>
        <taxon>Percidae</taxon>
        <taxon>Etheostomatinae</taxon>
        <taxon>Etheostoma</taxon>
    </lineage>
</organism>
<gene>
    <name evidence="1" type="ORF">FQN60_014663</name>
</gene>
<evidence type="ECO:0000313" key="2">
    <source>
        <dbReference type="Proteomes" id="UP000327493"/>
    </source>
</evidence>
<name>A0A5J5CSP4_9PERO</name>
<proteinExistence type="predicted"/>
<dbReference type="Proteomes" id="UP000327493">
    <property type="component" value="Chromosome 17"/>
</dbReference>
<dbReference type="AlphaFoldDB" id="A0A5J5CSP4"/>
<dbReference type="EMBL" id="VOFY01000017">
    <property type="protein sequence ID" value="KAA8583455.1"/>
    <property type="molecule type" value="Genomic_DNA"/>
</dbReference>